<name>A0A1H3M684_9PSEU</name>
<keyword evidence="2" id="KW-1185">Reference proteome</keyword>
<dbReference type="AlphaFoldDB" id="A0A1H3M684"/>
<proteinExistence type="predicted"/>
<protein>
    <submittedName>
        <fullName evidence="1">Uncharacterized protein</fullName>
    </submittedName>
</protein>
<dbReference type="STRING" id="418495.SAMN05216215_103375"/>
<reference evidence="2" key="1">
    <citation type="submission" date="2016-10" db="EMBL/GenBank/DDBJ databases">
        <authorList>
            <person name="Varghese N."/>
            <person name="Submissions S."/>
        </authorList>
    </citation>
    <scope>NUCLEOTIDE SEQUENCE [LARGE SCALE GENOMIC DNA]</scope>
    <source>
        <strain evidence="2">CGMCC 4.3530</strain>
    </source>
</reference>
<evidence type="ECO:0000313" key="2">
    <source>
        <dbReference type="Proteomes" id="UP000199529"/>
    </source>
</evidence>
<dbReference type="EMBL" id="FNOK01000033">
    <property type="protein sequence ID" value="SDY72237.1"/>
    <property type="molecule type" value="Genomic_DNA"/>
</dbReference>
<dbReference type="RefSeq" id="WP_093271485.1">
    <property type="nucleotide sequence ID" value="NZ_FNOK01000033.1"/>
</dbReference>
<evidence type="ECO:0000313" key="1">
    <source>
        <dbReference type="EMBL" id="SDY72237.1"/>
    </source>
</evidence>
<dbReference type="Proteomes" id="UP000199529">
    <property type="component" value="Unassembled WGS sequence"/>
</dbReference>
<sequence>MGGYHFHGYIEEAEANDALPDDERVKTLVPDRILNTPVEAADWLAELIGHVLDDGTDLSGDHAQWVSNARDGGITTAVVDDAALTVIPVPSGLPCVHERVTGGRSQRTGRVRIDRAAAADDDYVVVATDEDKIAMIDKILAVPDEGQVYLLVEPPEAWRIAPSEEVLDQHIFVTFGYRDGWGAVMAEFPETDHTAALCFTTRGAGGDDLPAITVNQEHNATFLPGDVIPIDDVRRCLITVALSGEMDPCVPWTWTRQDERPTV</sequence>
<dbReference type="OrthoDB" id="3667287at2"/>
<accession>A0A1H3M684</accession>
<organism evidence="1 2">
    <name type="scientific">Saccharopolyspora shandongensis</name>
    <dbReference type="NCBI Taxonomy" id="418495"/>
    <lineage>
        <taxon>Bacteria</taxon>
        <taxon>Bacillati</taxon>
        <taxon>Actinomycetota</taxon>
        <taxon>Actinomycetes</taxon>
        <taxon>Pseudonocardiales</taxon>
        <taxon>Pseudonocardiaceae</taxon>
        <taxon>Saccharopolyspora</taxon>
    </lineage>
</organism>
<gene>
    <name evidence="1" type="ORF">SAMN05216215_103375</name>
</gene>